<evidence type="ECO:0000313" key="1">
    <source>
        <dbReference type="EMBL" id="CEK78826.1"/>
    </source>
</evidence>
<sequence>QKKKKKKNRLFGEERRYNNQLLIVKVSRCLLEGCCSRGRSMDECPMLII</sequence>
<reference evidence="1" key="1">
    <citation type="submission" date="2014-12" db="EMBL/GenBank/DDBJ databases">
        <title>Insight into the proteome of Arion vulgaris.</title>
        <authorList>
            <person name="Aradska J."/>
            <person name="Bulat T."/>
            <person name="Smidak R."/>
            <person name="Sarate P."/>
            <person name="Gangsoo J."/>
            <person name="Sialana F."/>
            <person name="Bilban M."/>
            <person name="Lubec G."/>
        </authorList>
    </citation>
    <scope>NUCLEOTIDE SEQUENCE</scope>
    <source>
        <tissue evidence="1">Skin</tissue>
    </source>
</reference>
<proteinExistence type="predicted"/>
<gene>
    <name evidence="1" type="primary">ORF112083</name>
</gene>
<accession>A0A0B7AFJ4</accession>
<organism evidence="1">
    <name type="scientific">Arion vulgaris</name>
    <dbReference type="NCBI Taxonomy" id="1028688"/>
    <lineage>
        <taxon>Eukaryota</taxon>
        <taxon>Metazoa</taxon>
        <taxon>Spiralia</taxon>
        <taxon>Lophotrochozoa</taxon>
        <taxon>Mollusca</taxon>
        <taxon>Gastropoda</taxon>
        <taxon>Heterobranchia</taxon>
        <taxon>Euthyneura</taxon>
        <taxon>Panpulmonata</taxon>
        <taxon>Eupulmonata</taxon>
        <taxon>Stylommatophora</taxon>
        <taxon>Helicina</taxon>
        <taxon>Arionoidea</taxon>
        <taxon>Arionidae</taxon>
        <taxon>Arion</taxon>
    </lineage>
</organism>
<dbReference type="EMBL" id="HACG01031961">
    <property type="protein sequence ID" value="CEK78826.1"/>
    <property type="molecule type" value="Transcribed_RNA"/>
</dbReference>
<name>A0A0B7AFJ4_9EUPU</name>
<feature type="non-terminal residue" evidence="1">
    <location>
        <position position="1"/>
    </location>
</feature>
<protein>
    <submittedName>
        <fullName evidence="1">Uncharacterized protein</fullName>
    </submittedName>
</protein>
<dbReference type="AlphaFoldDB" id="A0A0B7AFJ4"/>